<evidence type="ECO:0000256" key="1">
    <source>
        <dbReference type="PROSITE-ProRule" id="PRU01076"/>
    </source>
</evidence>
<comment type="caution">
    <text evidence="3">The sequence shown here is derived from an EMBL/GenBank/DDBJ whole genome shotgun (WGS) entry which is preliminary data.</text>
</comment>
<dbReference type="Gene3D" id="2.10.260.10">
    <property type="match status" value="1"/>
</dbReference>
<reference evidence="3 4" key="1">
    <citation type="journal article" date="2015" name="Genome Announc.">
        <title>Expanding the biotechnology potential of lactobacilli through comparative genomics of 213 strains and associated genera.</title>
        <authorList>
            <person name="Sun Z."/>
            <person name="Harris H.M."/>
            <person name="McCann A."/>
            <person name="Guo C."/>
            <person name="Argimon S."/>
            <person name="Zhang W."/>
            <person name="Yang X."/>
            <person name="Jeffery I.B."/>
            <person name="Cooney J.C."/>
            <person name="Kagawa T.F."/>
            <person name="Liu W."/>
            <person name="Song Y."/>
            <person name="Salvetti E."/>
            <person name="Wrobel A."/>
            <person name="Rasinkangas P."/>
            <person name="Parkhill J."/>
            <person name="Rea M.C."/>
            <person name="O'Sullivan O."/>
            <person name="Ritari J."/>
            <person name="Douillard F.P."/>
            <person name="Paul Ross R."/>
            <person name="Yang R."/>
            <person name="Briner A.E."/>
            <person name="Felis G.E."/>
            <person name="de Vos W.M."/>
            <person name="Barrangou R."/>
            <person name="Klaenhammer T.R."/>
            <person name="Caufield P.W."/>
            <person name="Cui Y."/>
            <person name="Zhang H."/>
            <person name="O'Toole P.W."/>
        </authorList>
    </citation>
    <scope>NUCLEOTIDE SEQUENCE [LARGE SCALE GENOMIC DNA]</scope>
    <source>
        <strain evidence="3 4">DSM 21115</strain>
    </source>
</reference>
<dbReference type="PROSITE" id="PS51740">
    <property type="entry name" value="SPOVT_ABRB"/>
    <property type="match status" value="1"/>
</dbReference>
<keyword evidence="1" id="KW-0238">DNA-binding</keyword>
<evidence type="ECO:0000313" key="3">
    <source>
        <dbReference type="EMBL" id="KRO29471.1"/>
    </source>
</evidence>
<dbReference type="RefSeq" id="WP_024624850.1">
    <property type="nucleotide sequence ID" value="NZ_AYGX02000005.1"/>
</dbReference>
<dbReference type="GO" id="GO:0003677">
    <property type="term" value="F:DNA binding"/>
    <property type="evidence" value="ECO:0007669"/>
    <property type="project" value="UniProtKB-UniRule"/>
</dbReference>
<gene>
    <name evidence="3" type="ORF">DY78_GL000015</name>
</gene>
<protein>
    <recommendedName>
        <fullName evidence="2">SpoVT-AbrB domain-containing protein</fullName>
    </recommendedName>
</protein>
<evidence type="ECO:0000259" key="2">
    <source>
        <dbReference type="PROSITE" id="PS51740"/>
    </source>
</evidence>
<keyword evidence="4" id="KW-1185">Reference proteome</keyword>
<proteinExistence type="predicted"/>
<organism evidence="3 4">
    <name type="scientific">Lactiplantibacillus fabifermentans DSM 21115</name>
    <dbReference type="NCBI Taxonomy" id="1413187"/>
    <lineage>
        <taxon>Bacteria</taxon>
        <taxon>Bacillati</taxon>
        <taxon>Bacillota</taxon>
        <taxon>Bacilli</taxon>
        <taxon>Lactobacillales</taxon>
        <taxon>Lactobacillaceae</taxon>
        <taxon>Lactiplantibacillus</taxon>
    </lineage>
</organism>
<dbReference type="EMBL" id="AYGX02000005">
    <property type="protein sequence ID" value="KRO29471.1"/>
    <property type="molecule type" value="Genomic_DNA"/>
</dbReference>
<accession>A0A0R2NUT0</accession>
<dbReference type="SMART" id="SM00966">
    <property type="entry name" value="SpoVT_AbrB"/>
    <property type="match status" value="1"/>
</dbReference>
<evidence type="ECO:0000313" key="4">
    <source>
        <dbReference type="Proteomes" id="UP000050920"/>
    </source>
</evidence>
<dbReference type="SUPFAM" id="SSF89447">
    <property type="entry name" value="AbrB/MazE/MraZ-like"/>
    <property type="match status" value="1"/>
</dbReference>
<dbReference type="InterPro" id="IPR007159">
    <property type="entry name" value="SpoVT-AbrB_dom"/>
</dbReference>
<dbReference type="NCBIfam" id="TIGR01439">
    <property type="entry name" value="lp_hng_hel_AbrB"/>
    <property type="match status" value="1"/>
</dbReference>
<dbReference type="AlphaFoldDB" id="A0A0R2NUT0"/>
<sequence length="97" mass="11050">MTTENKTYTATVSTRGRITIPIELRRELGLVPGDIVNLIQHTDGTITLKKPADDNVSELPKVFNEETVYFNDDGTVDEKRSPNFAAWMHEDSDEYNY</sequence>
<feature type="domain" description="SpoVT-AbrB" evidence="2">
    <location>
        <begin position="7"/>
        <end position="53"/>
    </location>
</feature>
<dbReference type="InterPro" id="IPR037914">
    <property type="entry name" value="SpoVT-AbrB_sf"/>
</dbReference>
<dbReference type="Proteomes" id="UP000050920">
    <property type="component" value="Unassembled WGS sequence"/>
</dbReference>
<name>A0A0R2NUT0_9LACO</name>
<dbReference type="Pfam" id="PF04014">
    <property type="entry name" value="MazE_antitoxin"/>
    <property type="match status" value="1"/>
</dbReference>